<accession>A0A2S7U2E1</accession>
<proteinExistence type="predicted"/>
<dbReference type="InterPro" id="IPR038717">
    <property type="entry name" value="Tc1-like_DDE_dom"/>
</dbReference>
<dbReference type="PANTHER" id="PTHR46564:SF1">
    <property type="entry name" value="TRANSPOSASE"/>
    <property type="match status" value="1"/>
</dbReference>
<feature type="domain" description="Tc1-like transposase DDE" evidence="2">
    <location>
        <begin position="126"/>
        <end position="259"/>
    </location>
</feature>
<feature type="non-terminal residue" evidence="4">
    <location>
        <position position="1"/>
    </location>
</feature>
<evidence type="ECO:0000313" key="4">
    <source>
        <dbReference type="EMBL" id="PQJ29156.1"/>
    </source>
</evidence>
<evidence type="ECO:0000313" key="5">
    <source>
        <dbReference type="Proteomes" id="UP000239907"/>
    </source>
</evidence>
<comment type="caution">
    <text evidence="4">The sequence shown here is derived from an EMBL/GenBank/DDBJ whole genome shotgun (WGS) entry which is preliminary data.</text>
</comment>
<evidence type="ECO:0000259" key="3">
    <source>
        <dbReference type="Pfam" id="PF13592"/>
    </source>
</evidence>
<dbReference type="InterPro" id="IPR036397">
    <property type="entry name" value="RNaseH_sf"/>
</dbReference>
<evidence type="ECO:0008006" key="6">
    <source>
        <dbReference type="Google" id="ProtNLM"/>
    </source>
</evidence>
<evidence type="ECO:0000256" key="1">
    <source>
        <dbReference type="SAM" id="MobiDB-lite"/>
    </source>
</evidence>
<protein>
    <recommendedName>
        <fullName evidence="6">IS630 family transposase</fullName>
    </recommendedName>
</protein>
<dbReference type="Proteomes" id="UP000239907">
    <property type="component" value="Unassembled WGS sequence"/>
</dbReference>
<dbReference type="Pfam" id="PF13358">
    <property type="entry name" value="DDE_3"/>
    <property type="match status" value="1"/>
</dbReference>
<keyword evidence="5" id="KW-1185">Reference proteome</keyword>
<feature type="region of interest" description="Disordered" evidence="1">
    <location>
        <begin position="135"/>
        <end position="156"/>
    </location>
</feature>
<dbReference type="NCBIfam" id="NF033545">
    <property type="entry name" value="transpos_IS630"/>
    <property type="match status" value="1"/>
</dbReference>
<gene>
    <name evidence="4" type="ORF">BSZ32_12080</name>
</gene>
<evidence type="ECO:0000259" key="2">
    <source>
        <dbReference type="Pfam" id="PF13358"/>
    </source>
</evidence>
<dbReference type="EMBL" id="MQWA01000001">
    <property type="protein sequence ID" value="PQJ29156.1"/>
    <property type="molecule type" value="Genomic_DNA"/>
</dbReference>
<dbReference type="Gene3D" id="3.30.420.10">
    <property type="entry name" value="Ribonuclease H-like superfamily/Ribonuclease H"/>
    <property type="match status" value="1"/>
</dbReference>
<dbReference type="RefSeq" id="WP_105043648.1">
    <property type="nucleotide sequence ID" value="NZ_MQWA01000001.1"/>
</dbReference>
<dbReference type="InterPro" id="IPR047655">
    <property type="entry name" value="Transpos_IS630-like"/>
</dbReference>
<name>A0A2S7U2E1_9BACT</name>
<dbReference type="AlphaFoldDB" id="A0A2S7U2E1"/>
<dbReference type="PANTHER" id="PTHR46564">
    <property type="entry name" value="TRANSPOSASE"/>
    <property type="match status" value="1"/>
</dbReference>
<dbReference type="GO" id="GO:0003676">
    <property type="term" value="F:nucleic acid binding"/>
    <property type="evidence" value="ECO:0007669"/>
    <property type="project" value="InterPro"/>
</dbReference>
<dbReference type="Pfam" id="PF13592">
    <property type="entry name" value="HTH_33"/>
    <property type="match status" value="1"/>
</dbReference>
<sequence>NWIVKFGESGIDGLRPRKRGPKLTTKLKISVEQQALIRAKLIDKTPEQYRLEFALWTREAVSELIKQETGLELDRRLVGSYLKRWGFTPQRPTKRAYQRDDKKVKAWLEEQYPEIEAAAKKEGAQIQWTDEAGMKSHDHRGRGYAPKGKTPIRKPNPSYEKINIISSVTNLGELTWMCYKESFTTKVFHQYLKKLIEKAVGRKQYVILDNLRVHHSKLIKRWARRYPTLIELKYLPSYSPDLNPDEYFNYDLKTELSKRPERRTKGKWSSTVTDCLVEMEDKPLRLKSYFKSKHIAYAA</sequence>
<organism evidence="4 5">
    <name type="scientific">Rubritalea profundi</name>
    <dbReference type="NCBI Taxonomy" id="1658618"/>
    <lineage>
        <taxon>Bacteria</taxon>
        <taxon>Pseudomonadati</taxon>
        <taxon>Verrucomicrobiota</taxon>
        <taxon>Verrucomicrobiia</taxon>
        <taxon>Verrucomicrobiales</taxon>
        <taxon>Rubritaleaceae</taxon>
        <taxon>Rubritalea</taxon>
    </lineage>
</organism>
<reference evidence="4 5" key="1">
    <citation type="submission" date="2016-12" db="EMBL/GenBank/DDBJ databases">
        <title>Study of bacterial adaptation to deep sea.</title>
        <authorList>
            <person name="Song J."/>
            <person name="Yoshizawa S."/>
            <person name="Kogure K."/>
        </authorList>
    </citation>
    <scope>NUCLEOTIDE SEQUENCE [LARGE SCALE GENOMIC DNA]</scope>
    <source>
        <strain evidence="4 5">SAORIC-165</strain>
    </source>
</reference>
<dbReference type="InterPro" id="IPR025959">
    <property type="entry name" value="Winged_HTH_dom"/>
</dbReference>
<feature type="domain" description="Winged helix-turn helix" evidence="3">
    <location>
        <begin position="52"/>
        <end position="110"/>
    </location>
</feature>